<proteinExistence type="predicted"/>
<organism evidence="1 2">
    <name type="scientific">Sandaracinus amylolyticus</name>
    <dbReference type="NCBI Taxonomy" id="927083"/>
    <lineage>
        <taxon>Bacteria</taxon>
        <taxon>Pseudomonadati</taxon>
        <taxon>Myxococcota</taxon>
        <taxon>Polyangia</taxon>
        <taxon>Polyangiales</taxon>
        <taxon>Sandaracinaceae</taxon>
        <taxon>Sandaracinus</taxon>
    </lineage>
</organism>
<dbReference type="EMBL" id="CP011125">
    <property type="protein sequence ID" value="AKF04036.1"/>
    <property type="molecule type" value="Genomic_DNA"/>
</dbReference>
<dbReference type="InterPro" id="IPR011030">
    <property type="entry name" value="Lipovitellin_superhlx_dom"/>
</dbReference>
<dbReference type="OrthoDB" id="9204651at2"/>
<evidence type="ECO:0000313" key="2">
    <source>
        <dbReference type="Proteomes" id="UP000034883"/>
    </source>
</evidence>
<dbReference type="RefSeq" id="WP_053231432.1">
    <property type="nucleotide sequence ID" value="NZ_CP011125.1"/>
</dbReference>
<keyword evidence="2" id="KW-1185">Reference proteome</keyword>
<dbReference type="AlphaFoldDB" id="A0A0F6W038"/>
<name>A0A0F6W038_9BACT</name>
<gene>
    <name evidence="1" type="ORF">DB32_001185</name>
</gene>
<protein>
    <recommendedName>
        <fullName evidence="3">HEAT repeat protein</fullName>
    </recommendedName>
</protein>
<dbReference type="STRING" id="927083.DB32_001185"/>
<dbReference type="Proteomes" id="UP000034883">
    <property type="component" value="Chromosome"/>
</dbReference>
<evidence type="ECO:0008006" key="3">
    <source>
        <dbReference type="Google" id="ProtNLM"/>
    </source>
</evidence>
<sequence length="323" mass="35458">MSKYRDEQLAQLEVVRRHREQAVARFFDATLPEATRLESAPSTGTFAGDDEIARAIALFRDGTASPLLRAAALNGLSTRLLRDDALLREILGVLEDTSAPSQLRHAALFAMQSLHFGSSVLAAVRPRYKNALRGLLDDADALLRQFAAEYLALDKDEYVQRRLLDGLREPGRAIVAPELAIQYLANDLHSDVVPLLREIAMRPPSAAAKKEALRNLAIDPESKALLAERVRDDAEDPEIRHVCAVALFQLDPALAAQLAKEIVVNDAADDELRAALLNTLEHLCPPDASEDGEFRARVAAIAGASTSAPLQRMARGYRDRHRP</sequence>
<accession>A0A0F6W038</accession>
<dbReference type="KEGG" id="samy:DB32_001185"/>
<evidence type="ECO:0000313" key="1">
    <source>
        <dbReference type="EMBL" id="AKF04036.1"/>
    </source>
</evidence>
<dbReference type="SUPFAM" id="SSF48431">
    <property type="entry name" value="Lipovitellin-phosvitin complex, superhelical domain"/>
    <property type="match status" value="1"/>
</dbReference>
<reference evidence="1 2" key="1">
    <citation type="submission" date="2015-03" db="EMBL/GenBank/DDBJ databases">
        <title>Genome assembly of Sandaracinus amylolyticus DSM 53668.</title>
        <authorList>
            <person name="Sharma G."/>
            <person name="Subramanian S."/>
        </authorList>
    </citation>
    <scope>NUCLEOTIDE SEQUENCE [LARGE SCALE GENOMIC DNA]</scope>
    <source>
        <strain evidence="1 2">DSM 53668</strain>
    </source>
</reference>